<dbReference type="PROSITE" id="PS50054">
    <property type="entry name" value="TYR_PHOSPHATASE_DUAL"/>
    <property type="match status" value="1"/>
</dbReference>
<dbReference type="Pfam" id="PF00782">
    <property type="entry name" value="DSPc"/>
    <property type="match status" value="1"/>
</dbReference>
<comment type="catalytic activity">
    <reaction evidence="5 6">
        <text>O-phospho-L-threonyl-[protein] + H2O = L-threonyl-[protein] + phosphate</text>
        <dbReference type="Rhea" id="RHEA:47004"/>
        <dbReference type="Rhea" id="RHEA-COMP:11060"/>
        <dbReference type="Rhea" id="RHEA-COMP:11605"/>
        <dbReference type="ChEBI" id="CHEBI:15377"/>
        <dbReference type="ChEBI" id="CHEBI:30013"/>
        <dbReference type="ChEBI" id="CHEBI:43474"/>
        <dbReference type="ChEBI" id="CHEBI:61977"/>
        <dbReference type="EC" id="3.1.3.16"/>
    </reaction>
</comment>
<protein>
    <recommendedName>
        <fullName evidence="6">Dual specificity protein phosphatase</fullName>
        <ecNumber evidence="6">3.1.3.16</ecNumber>
        <ecNumber evidence="6">3.1.3.48</ecNumber>
    </recommendedName>
</protein>
<comment type="catalytic activity">
    <reaction evidence="6">
        <text>O-phospho-L-tyrosyl-[protein] + H2O = L-tyrosyl-[protein] + phosphate</text>
        <dbReference type="Rhea" id="RHEA:10684"/>
        <dbReference type="Rhea" id="RHEA-COMP:10136"/>
        <dbReference type="Rhea" id="RHEA-COMP:20101"/>
        <dbReference type="ChEBI" id="CHEBI:15377"/>
        <dbReference type="ChEBI" id="CHEBI:43474"/>
        <dbReference type="ChEBI" id="CHEBI:46858"/>
        <dbReference type="ChEBI" id="CHEBI:61978"/>
        <dbReference type="EC" id="3.1.3.48"/>
    </reaction>
</comment>
<comment type="function">
    <text evidence="6">Dual specificity phosphatase able to dephosphorylate phosphotyrosine, phosphoserine and phosphothreonine residues, with a preference for phosphotyrosine as a substrate.</text>
</comment>
<keyword evidence="3 6" id="KW-0904">Protein phosphatase</keyword>
<dbReference type="InterPro" id="IPR020422">
    <property type="entry name" value="TYR_PHOSPHATASE_DUAL_dom"/>
</dbReference>
<dbReference type="Gene3D" id="3.90.190.10">
    <property type="entry name" value="Protein tyrosine phosphatase superfamily"/>
    <property type="match status" value="1"/>
</dbReference>
<comment type="similarity">
    <text evidence="1 6">Belongs to the protein-tyrosine phosphatase family. Non-receptor class dual specificity subfamily.</text>
</comment>
<keyword evidence="9" id="KW-1185">Reference proteome</keyword>
<dbReference type="EC" id="3.1.3.16" evidence="6"/>
<evidence type="ECO:0000313" key="10">
    <source>
        <dbReference type="RefSeq" id="XP_014661476.1"/>
    </source>
</evidence>
<dbReference type="InterPro" id="IPR000340">
    <property type="entry name" value="Dual-sp_phosphatase_cat-dom"/>
</dbReference>
<dbReference type="PROSITE" id="PS00383">
    <property type="entry name" value="TYR_PHOSPHATASE_1"/>
    <property type="match status" value="1"/>
</dbReference>
<evidence type="ECO:0000259" key="7">
    <source>
        <dbReference type="PROSITE" id="PS50054"/>
    </source>
</evidence>
<feature type="domain" description="Tyrosine specific protein phosphatases" evidence="8">
    <location>
        <begin position="104"/>
        <end position="160"/>
    </location>
</feature>
<evidence type="ECO:0000259" key="8">
    <source>
        <dbReference type="PROSITE" id="PS50056"/>
    </source>
</evidence>
<dbReference type="InterPro" id="IPR020405">
    <property type="entry name" value="Atypical_DUSP_subfamA"/>
</dbReference>
<dbReference type="SMART" id="SM00195">
    <property type="entry name" value="DSPc"/>
    <property type="match status" value="1"/>
</dbReference>
<organism evidence="9 10">
    <name type="scientific">Priapulus caudatus</name>
    <name type="common">Priapulid worm</name>
    <dbReference type="NCBI Taxonomy" id="37621"/>
    <lineage>
        <taxon>Eukaryota</taxon>
        <taxon>Metazoa</taxon>
        <taxon>Ecdysozoa</taxon>
        <taxon>Scalidophora</taxon>
        <taxon>Priapulida</taxon>
        <taxon>Priapulimorpha</taxon>
        <taxon>Priapulimorphida</taxon>
        <taxon>Priapulidae</taxon>
        <taxon>Priapulus</taxon>
    </lineage>
</organism>
<dbReference type="RefSeq" id="XP_014661476.1">
    <property type="nucleotide sequence ID" value="XM_014805990.1"/>
</dbReference>
<dbReference type="PANTHER" id="PTHR45682">
    <property type="entry name" value="AGAP008228-PA"/>
    <property type="match status" value="1"/>
</dbReference>
<proteinExistence type="inferred from homology"/>
<dbReference type="SUPFAM" id="SSF52799">
    <property type="entry name" value="(Phosphotyrosine protein) phosphatases II"/>
    <property type="match status" value="1"/>
</dbReference>
<dbReference type="InterPro" id="IPR029021">
    <property type="entry name" value="Prot-tyrosine_phosphatase-like"/>
</dbReference>
<dbReference type="InterPro" id="IPR016130">
    <property type="entry name" value="Tyr_Pase_AS"/>
</dbReference>
<dbReference type="PROSITE" id="PS50056">
    <property type="entry name" value="TYR_PHOSPHATASE_2"/>
    <property type="match status" value="1"/>
</dbReference>
<reference evidence="10" key="1">
    <citation type="submission" date="2025-08" db="UniProtKB">
        <authorList>
            <consortium name="RefSeq"/>
        </authorList>
    </citation>
    <scope>IDENTIFICATION</scope>
</reference>
<keyword evidence="2 6" id="KW-0378">Hydrolase</keyword>
<comment type="catalytic activity">
    <reaction evidence="4 6">
        <text>O-phospho-L-seryl-[protein] + H2O = L-seryl-[protein] + phosphate</text>
        <dbReference type="Rhea" id="RHEA:20629"/>
        <dbReference type="Rhea" id="RHEA-COMP:9863"/>
        <dbReference type="Rhea" id="RHEA-COMP:11604"/>
        <dbReference type="ChEBI" id="CHEBI:15377"/>
        <dbReference type="ChEBI" id="CHEBI:29999"/>
        <dbReference type="ChEBI" id="CHEBI:43474"/>
        <dbReference type="ChEBI" id="CHEBI:83421"/>
        <dbReference type="EC" id="3.1.3.16"/>
    </reaction>
</comment>
<sequence>MATETVAGPCTLRELKAILTAPTGGVVVYPTTSYDEVYLNLFIGDEEIAHRKATLRRIGITHVINAGQGETEFHVNTNAAFYVGTAIRFLGIEATDMMSCDMTIHFQTAATFIEEGLREGKVLVHCREGISRSATVVLAFLILRKNMTVQEAVRNVRRYREINPNDGFLQQLCDLNAIVFKSRCSK</sequence>
<dbReference type="InterPro" id="IPR000387">
    <property type="entry name" value="Tyr_Pase_dom"/>
</dbReference>
<evidence type="ECO:0000256" key="2">
    <source>
        <dbReference type="ARBA" id="ARBA00022801"/>
    </source>
</evidence>
<accession>A0ABM1DNF5</accession>
<dbReference type="PRINTS" id="PR01908">
    <property type="entry name" value="ADSPHPHTASE"/>
</dbReference>
<dbReference type="CDD" id="cd14515">
    <property type="entry name" value="DUSP3-like"/>
    <property type="match status" value="1"/>
</dbReference>
<evidence type="ECO:0000313" key="9">
    <source>
        <dbReference type="Proteomes" id="UP000695022"/>
    </source>
</evidence>
<evidence type="ECO:0000256" key="1">
    <source>
        <dbReference type="ARBA" id="ARBA00008601"/>
    </source>
</evidence>
<dbReference type="GeneID" id="106804675"/>
<dbReference type="PANTHER" id="PTHR45682:SF1">
    <property type="entry name" value="DUAL SPECIFICITY PROTEIN PHOSPHATASE 3"/>
    <property type="match status" value="1"/>
</dbReference>
<evidence type="ECO:0000256" key="6">
    <source>
        <dbReference type="RuleBase" id="RU366038"/>
    </source>
</evidence>
<evidence type="ECO:0000256" key="3">
    <source>
        <dbReference type="ARBA" id="ARBA00022912"/>
    </source>
</evidence>
<evidence type="ECO:0000256" key="5">
    <source>
        <dbReference type="ARBA" id="ARBA00048336"/>
    </source>
</evidence>
<dbReference type="EC" id="3.1.3.48" evidence="6"/>
<feature type="domain" description="Tyrosine-protein phosphatase" evidence="7">
    <location>
        <begin position="33"/>
        <end position="181"/>
    </location>
</feature>
<name>A0ABM1DNF5_PRICU</name>
<dbReference type="PRINTS" id="PR01909">
    <property type="entry name" value="ADSPHPHTASEA"/>
</dbReference>
<gene>
    <name evidence="10" type="primary">LOC106804675</name>
</gene>
<dbReference type="Proteomes" id="UP000695022">
    <property type="component" value="Unplaced"/>
</dbReference>
<evidence type="ECO:0000256" key="4">
    <source>
        <dbReference type="ARBA" id="ARBA00047761"/>
    </source>
</evidence>